<evidence type="ECO:0000256" key="7">
    <source>
        <dbReference type="ARBA" id="ARBA00023180"/>
    </source>
</evidence>
<organism evidence="9 10">
    <name type="scientific">Epichloe festucae (strain Fl1)</name>
    <dbReference type="NCBI Taxonomy" id="877507"/>
    <lineage>
        <taxon>Eukaryota</taxon>
        <taxon>Fungi</taxon>
        <taxon>Dikarya</taxon>
        <taxon>Ascomycota</taxon>
        <taxon>Pezizomycotina</taxon>
        <taxon>Sordariomycetes</taxon>
        <taxon>Hypocreomycetidae</taxon>
        <taxon>Hypocreales</taxon>
        <taxon>Clavicipitaceae</taxon>
        <taxon>Epichloe</taxon>
    </lineage>
</organism>
<keyword evidence="4" id="KW-0732">Signal</keyword>
<evidence type="ECO:0000256" key="6">
    <source>
        <dbReference type="ARBA" id="ARBA00023157"/>
    </source>
</evidence>
<dbReference type="AlphaFoldDB" id="A0A7S9PUG7"/>
<keyword evidence="6" id="KW-1015">Disulfide bond</keyword>
<evidence type="ECO:0000256" key="5">
    <source>
        <dbReference type="ARBA" id="ARBA00022801"/>
    </source>
</evidence>
<evidence type="ECO:0000256" key="1">
    <source>
        <dbReference type="ARBA" id="ARBA00010758"/>
    </source>
</evidence>
<dbReference type="SUPFAM" id="SSF53474">
    <property type="entry name" value="alpha/beta-Hydrolases"/>
    <property type="match status" value="1"/>
</dbReference>
<dbReference type="OrthoDB" id="10263094at2759"/>
<protein>
    <recommendedName>
        <fullName evidence="3">Palmitoyl-protein thioesterase 1</fullName>
        <ecNumber evidence="2">3.1.2.22</ecNumber>
    </recommendedName>
    <alternativeName>
        <fullName evidence="8">Palmitoyl-protein hydrolase 1</fullName>
    </alternativeName>
</protein>
<dbReference type="FunFam" id="3.40.50.1820:FF:000107">
    <property type="entry name" value="Palmitoyl-protein thioesterase 1"/>
    <property type="match status" value="1"/>
</dbReference>
<comment type="similarity">
    <text evidence="1">Belongs to the palmitoyl-protein thioesterase family.</text>
</comment>
<evidence type="ECO:0000313" key="10">
    <source>
        <dbReference type="Proteomes" id="UP000594364"/>
    </source>
</evidence>
<name>A0A7S9PUG7_EPIFF</name>
<dbReference type="EC" id="3.1.2.22" evidence="2"/>
<dbReference type="PANTHER" id="PTHR11247">
    <property type="entry name" value="PALMITOYL-PROTEIN THIOESTERASE/DOLICHYLDIPHOSPHATASE 1"/>
    <property type="match status" value="1"/>
</dbReference>
<keyword evidence="10" id="KW-1185">Reference proteome</keyword>
<accession>A0A7S9PUG7</accession>
<proteinExistence type="inferred from homology"/>
<dbReference type="Pfam" id="PF02089">
    <property type="entry name" value="Palm_thioest"/>
    <property type="match status" value="1"/>
</dbReference>
<dbReference type="Proteomes" id="UP000594364">
    <property type="component" value="Chromosome 2"/>
</dbReference>
<keyword evidence="7" id="KW-0325">Glycoprotein</keyword>
<dbReference type="GO" id="GO:0008474">
    <property type="term" value="F:palmitoyl-(protein) hydrolase activity"/>
    <property type="evidence" value="ECO:0007669"/>
    <property type="project" value="UniProtKB-EC"/>
</dbReference>
<dbReference type="PANTHER" id="PTHR11247:SF8">
    <property type="entry name" value="PALMITOYL-PROTEIN THIOESTERASE 1"/>
    <property type="match status" value="1"/>
</dbReference>
<dbReference type="EMBL" id="CP031386">
    <property type="protein sequence ID" value="QPG97729.1"/>
    <property type="molecule type" value="Genomic_DNA"/>
</dbReference>
<dbReference type="InterPro" id="IPR002472">
    <property type="entry name" value="Palm_thioest"/>
</dbReference>
<dbReference type="Gene3D" id="3.40.50.1820">
    <property type="entry name" value="alpha/beta hydrolase"/>
    <property type="match status" value="1"/>
</dbReference>
<dbReference type="PRINTS" id="PR00414">
    <property type="entry name" value="PPTHIESTRASE"/>
</dbReference>
<sequence>MSKHSLAADQLHSGHSSERVAAAAPRRIEGLFGTNFLVEGAGGSILKMMEFSTMYGTMRASSLITSAVIGTALASKQRARSQDDDNPLPLVIWHGLGDSASGEGLAQVAQLADAIAPGIFVHIVNPNPNSDGDDRAATFLGNVSEQVQAVCDQLASDPVLSTAPAIDALGFSQGGQFLRGYVERCNRPPVRNLITFGSQHNGITRFRDCGPSDFVCRGAMALLRFNVWSSFVQSRVVPAQYYRSTEGREYASYLDHSNYLADINNERDLKNEAYRKNLAGLDNFVMYLFENDTVSIPKESSWFGEVSGDGNVTPLKDREIYKEDWLGLKSLDEKGGLKFRSVEGEHMKIPVQVLNDTLTEFLGQFKSKTLSKGFEEFESEEL</sequence>
<evidence type="ECO:0000256" key="4">
    <source>
        <dbReference type="ARBA" id="ARBA00022729"/>
    </source>
</evidence>
<gene>
    <name evidence="9" type="ORF">C2857_006777</name>
</gene>
<evidence type="ECO:0000256" key="8">
    <source>
        <dbReference type="ARBA" id="ARBA00031934"/>
    </source>
</evidence>
<dbReference type="InterPro" id="IPR029058">
    <property type="entry name" value="AB_hydrolase_fold"/>
</dbReference>
<reference evidence="9 10" key="1">
    <citation type="journal article" date="2018" name="PLoS Genet.">
        <title>Repeat elements organise 3D genome structure and mediate transcription in the filamentous fungus Epichloe festucae.</title>
        <authorList>
            <person name="Winter D.J."/>
            <person name="Ganley A.R.D."/>
            <person name="Young C.A."/>
            <person name="Liachko I."/>
            <person name="Schardl C.L."/>
            <person name="Dupont P.Y."/>
            <person name="Berry D."/>
            <person name="Ram A."/>
            <person name="Scott B."/>
            <person name="Cox M.P."/>
        </authorList>
    </citation>
    <scope>NUCLEOTIDE SEQUENCE [LARGE SCALE GENOMIC DNA]</scope>
    <source>
        <strain evidence="9 10">Fl1</strain>
    </source>
</reference>
<keyword evidence="5" id="KW-0378">Hydrolase</keyword>
<evidence type="ECO:0000256" key="3">
    <source>
        <dbReference type="ARBA" id="ARBA00014212"/>
    </source>
</evidence>
<evidence type="ECO:0000313" key="9">
    <source>
        <dbReference type="EMBL" id="QPG97729.1"/>
    </source>
</evidence>
<evidence type="ECO:0000256" key="2">
    <source>
        <dbReference type="ARBA" id="ARBA00012423"/>
    </source>
</evidence>